<evidence type="ECO:0000313" key="2">
    <source>
        <dbReference type="EMBL" id="MFD0318117.1"/>
    </source>
</evidence>
<sequence>MTTTAMAALLALSGCSEDEPTAEASPSGLARYTAAPDPATPTQSSPAATATAECVKTAGMSAERLTGYLKDLRGGSGAYGSKALTLDASGLTFTPEAVERPCEAVTVKLAHYWVDIEKTREATDVRPASYEYQYTLIKTASHKVGPHNGTVPRTAPPAGTTCRGTVSVAYRGEDIPLKALPYELELVDTTAAVPVEVSGDGVLSAVYIAPGSVEPC</sequence>
<name>A0ABW2WHX2_9ACTN</name>
<organism evidence="2 3">
    <name type="scientific">Streptomyces flavalbus</name>
    <dbReference type="NCBI Taxonomy" id="2665155"/>
    <lineage>
        <taxon>Bacteria</taxon>
        <taxon>Bacillati</taxon>
        <taxon>Actinomycetota</taxon>
        <taxon>Actinomycetes</taxon>
        <taxon>Kitasatosporales</taxon>
        <taxon>Streptomycetaceae</taxon>
        <taxon>Streptomyces</taxon>
    </lineage>
</organism>
<gene>
    <name evidence="2" type="ORF">ACFQZ6_28680</name>
</gene>
<dbReference type="RefSeq" id="WP_381614584.1">
    <property type="nucleotide sequence ID" value="NZ_JBHTEB010000001.1"/>
</dbReference>
<evidence type="ECO:0000313" key="3">
    <source>
        <dbReference type="Proteomes" id="UP001597023"/>
    </source>
</evidence>
<proteinExistence type="predicted"/>
<feature type="region of interest" description="Disordered" evidence="1">
    <location>
        <begin position="16"/>
        <end position="48"/>
    </location>
</feature>
<dbReference type="Proteomes" id="UP001597023">
    <property type="component" value="Unassembled WGS sequence"/>
</dbReference>
<dbReference type="EMBL" id="JBHTEB010000001">
    <property type="protein sequence ID" value="MFD0318117.1"/>
    <property type="molecule type" value="Genomic_DNA"/>
</dbReference>
<evidence type="ECO:0008006" key="4">
    <source>
        <dbReference type="Google" id="ProtNLM"/>
    </source>
</evidence>
<accession>A0ABW2WHX2</accession>
<evidence type="ECO:0000256" key="1">
    <source>
        <dbReference type="SAM" id="MobiDB-lite"/>
    </source>
</evidence>
<comment type="caution">
    <text evidence="2">The sequence shown here is derived from an EMBL/GenBank/DDBJ whole genome shotgun (WGS) entry which is preliminary data.</text>
</comment>
<keyword evidence="3" id="KW-1185">Reference proteome</keyword>
<reference evidence="3" key="1">
    <citation type="journal article" date="2019" name="Int. J. Syst. Evol. Microbiol.">
        <title>The Global Catalogue of Microorganisms (GCM) 10K type strain sequencing project: providing services to taxonomists for standard genome sequencing and annotation.</title>
        <authorList>
            <consortium name="The Broad Institute Genomics Platform"/>
            <consortium name="The Broad Institute Genome Sequencing Center for Infectious Disease"/>
            <person name="Wu L."/>
            <person name="Ma J."/>
        </authorList>
    </citation>
    <scope>NUCLEOTIDE SEQUENCE [LARGE SCALE GENOMIC DNA]</scope>
    <source>
        <strain evidence="3">CGMCC 4.7400</strain>
    </source>
</reference>
<feature type="compositionally biased region" description="Low complexity" evidence="1">
    <location>
        <begin position="33"/>
        <end position="48"/>
    </location>
</feature>
<protein>
    <recommendedName>
        <fullName evidence="4">Lipoprotein</fullName>
    </recommendedName>
</protein>